<name>A0ABT7KA49_9HYPH</name>
<dbReference type="InterPro" id="IPR036465">
    <property type="entry name" value="vWFA_dom_sf"/>
</dbReference>
<keyword evidence="4" id="KW-1185">Reference proteome</keyword>
<dbReference type="EMBL" id="JARFYN010000007">
    <property type="protein sequence ID" value="MDL2405496.1"/>
    <property type="molecule type" value="Genomic_DNA"/>
</dbReference>
<dbReference type="Pfam" id="PF00092">
    <property type="entry name" value="VWA"/>
    <property type="match status" value="1"/>
</dbReference>
<organism evidence="3 4">
    <name type="scientific">Rhizobium calliandrae</name>
    <dbReference type="NCBI Taxonomy" id="1312182"/>
    <lineage>
        <taxon>Bacteria</taxon>
        <taxon>Pseudomonadati</taxon>
        <taxon>Pseudomonadota</taxon>
        <taxon>Alphaproteobacteria</taxon>
        <taxon>Hyphomicrobiales</taxon>
        <taxon>Rhizobiaceae</taxon>
        <taxon>Rhizobium/Agrobacterium group</taxon>
        <taxon>Rhizobium</taxon>
    </lineage>
</organism>
<dbReference type="Pfam" id="PF13400">
    <property type="entry name" value="Tad"/>
    <property type="match status" value="1"/>
</dbReference>
<evidence type="ECO:0000313" key="4">
    <source>
        <dbReference type="Proteomes" id="UP001172630"/>
    </source>
</evidence>
<gene>
    <name evidence="3" type="ORF">PY650_07435</name>
</gene>
<keyword evidence="1" id="KW-0812">Transmembrane</keyword>
<accession>A0ABT7KA49</accession>
<dbReference type="SUPFAM" id="SSF53300">
    <property type="entry name" value="vWA-like"/>
    <property type="match status" value="1"/>
</dbReference>
<evidence type="ECO:0000313" key="3">
    <source>
        <dbReference type="EMBL" id="MDL2405496.1"/>
    </source>
</evidence>
<dbReference type="RefSeq" id="WP_285878424.1">
    <property type="nucleotide sequence ID" value="NZ_JARFYN010000007.1"/>
</dbReference>
<feature type="domain" description="VWFA" evidence="2">
    <location>
        <begin position="168"/>
        <end position="386"/>
    </location>
</feature>
<proteinExistence type="predicted"/>
<reference evidence="3" key="1">
    <citation type="submission" date="2023-06" db="EMBL/GenBank/DDBJ databases">
        <title>Phylogenetic Diversity of Rhizobium strains.</title>
        <authorList>
            <person name="Moura F.T."/>
            <person name="Helene L.C.F."/>
            <person name="Hungria M."/>
        </authorList>
    </citation>
    <scope>NUCLEOTIDE SEQUENCE</scope>
    <source>
        <strain evidence="3">CCGE524</strain>
    </source>
</reference>
<dbReference type="InterPro" id="IPR002035">
    <property type="entry name" value="VWF_A"/>
</dbReference>
<feature type="transmembrane region" description="Helical" evidence="1">
    <location>
        <begin position="21"/>
        <end position="41"/>
    </location>
</feature>
<sequence>MITGSSKFRSIQHLLRDRAGNFGILTALAIPVVVAAAGVAVDVSNRAVSDSQLQEATDAAALATATALANGSATTAKAQQLATDFVTGQMANYLAGDANATNALKAGTTATVTQTSNSSGGTSYSVVVNASYDMPVNGMTHVLGINTMNVSASSTSSSGTTVQKSALSMEIALDKSGSMLLNTNVIDTTQKSCIQYYTDGNYLYQYSKPQSPCYIKKIAALKTAVGTLLDQLDAADPKSQYVRTAGIAWSSEVDSSSSLAWGTASTRTNVISGLNANGGTESSAPMTLAYNSLTASSEAAAQATKGNTNFQKIIVLMTDGENNASSSDTKTLNTCAAAKKAGVQIYTVAFMAPTRGQNLLQSCATSPTNYFQAEQMSDLIAAFKTIGAQASKQLTLLTK</sequence>
<keyword evidence="1" id="KW-1133">Transmembrane helix</keyword>
<dbReference type="Gene3D" id="3.40.50.410">
    <property type="entry name" value="von Willebrand factor, type A domain"/>
    <property type="match status" value="1"/>
</dbReference>
<evidence type="ECO:0000259" key="2">
    <source>
        <dbReference type="PROSITE" id="PS50234"/>
    </source>
</evidence>
<dbReference type="InterPro" id="IPR028087">
    <property type="entry name" value="Tad_N"/>
</dbReference>
<keyword evidence="1" id="KW-0472">Membrane</keyword>
<protein>
    <submittedName>
        <fullName evidence="3">VWA domain-containing protein</fullName>
    </submittedName>
</protein>
<evidence type="ECO:0000256" key="1">
    <source>
        <dbReference type="SAM" id="Phobius"/>
    </source>
</evidence>
<dbReference type="PROSITE" id="PS50234">
    <property type="entry name" value="VWFA"/>
    <property type="match status" value="1"/>
</dbReference>
<dbReference type="Proteomes" id="UP001172630">
    <property type="component" value="Unassembled WGS sequence"/>
</dbReference>
<comment type="caution">
    <text evidence="3">The sequence shown here is derived from an EMBL/GenBank/DDBJ whole genome shotgun (WGS) entry which is preliminary data.</text>
</comment>